<feature type="chain" id="PRO_5036505092" evidence="1">
    <location>
        <begin position="22"/>
        <end position="177"/>
    </location>
</feature>
<dbReference type="AlphaFoldDB" id="A0A8X8GEI9"/>
<feature type="signal peptide" evidence="1">
    <location>
        <begin position="1"/>
        <end position="21"/>
    </location>
</feature>
<dbReference type="Proteomes" id="UP000887320">
    <property type="component" value="Unassembled WGS sequence"/>
</dbReference>
<name>A0A8X8GEI9_ACIGI</name>
<comment type="caution">
    <text evidence="3">The sequence shown here is derived from an EMBL/GenBank/DDBJ whole genome shotgun (WGS) entry which is preliminary data.</text>
</comment>
<accession>A0A8X8GEI9</accession>
<sequence>MKIFQHLLLASACISTNFAFAAPASDQQVQQLLKVMNIDELLQETIQQIRPQLDQQAYQIIQMTVKKDQLNPQEQIVANELADKMYEQSKKTVAWDQIKPIYLKIYKDIYSAEEVQAQIDFYSSAIGQSILKKTPQVAQETMKVMNSQLIKSVQTASEDFKEVTKKLDALKKAANTQ</sequence>
<gene>
    <name evidence="3" type="ORF">KW868_00170</name>
</gene>
<dbReference type="Pfam" id="PF09832">
    <property type="entry name" value="DUF2059"/>
    <property type="match status" value="1"/>
</dbReference>
<evidence type="ECO:0000313" key="3">
    <source>
        <dbReference type="EMBL" id="MCF0262891.1"/>
    </source>
</evidence>
<evidence type="ECO:0000256" key="1">
    <source>
        <dbReference type="SAM" id="SignalP"/>
    </source>
</evidence>
<dbReference type="RefSeq" id="WP_056514103.1">
    <property type="nucleotide sequence ID" value="NZ_CP083989.1"/>
</dbReference>
<evidence type="ECO:0000259" key="2">
    <source>
        <dbReference type="Pfam" id="PF09832"/>
    </source>
</evidence>
<feature type="domain" description="DUF2059" evidence="2">
    <location>
        <begin position="96"/>
        <end position="153"/>
    </location>
</feature>
<dbReference type="EMBL" id="JAHWXT010000001">
    <property type="protein sequence ID" value="MCF0262891.1"/>
    <property type="molecule type" value="Genomic_DNA"/>
</dbReference>
<organism evidence="3 4">
    <name type="scientific">Acinetobacter guillouiae</name>
    <name type="common">Acinetobacter genomosp. 11</name>
    <dbReference type="NCBI Taxonomy" id="106649"/>
    <lineage>
        <taxon>Bacteria</taxon>
        <taxon>Pseudomonadati</taxon>
        <taxon>Pseudomonadota</taxon>
        <taxon>Gammaproteobacteria</taxon>
        <taxon>Moraxellales</taxon>
        <taxon>Moraxellaceae</taxon>
        <taxon>Acinetobacter</taxon>
    </lineage>
</organism>
<evidence type="ECO:0000313" key="4">
    <source>
        <dbReference type="Proteomes" id="UP000887320"/>
    </source>
</evidence>
<reference evidence="3" key="1">
    <citation type="submission" date="2021-07" db="EMBL/GenBank/DDBJ databases">
        <authorList>
            <person name="Fernandez M."/>
            <person name="Pereira P."/>
            <person name="Torres Tejerizo G.A."/>
            <person name="Gonzalez P."/>
            <person name="Agostini E."/>
        </authorList>
    </citation>
    <scope>NUCLEOTIDE SEQUENCE</scope>
    <source>
        <strain evidence="3">SFC 500-1A</strain>
    </source>
</reference>
<dbReference type="InterPro" id="IPR018637">
    <property type="entry name" value="DUF2059"/>
</dbReference>
<proteinExistence type="predicted"/>
<protein>
    <submittedName>
        <fullName evidence="3">DUF2059 domain-containing protein</fullName>
    </submittedName>
</protein>
<keyword evidence="1" id="KW-0732">Signal</keyword>